<protein>
    <submittedName>
        <fullName evidence="1">Uncharacterized protein</fullName>
    </submittedName>
</protein>
<organism evidence="1">
    <name type="scientific">marine sediment metagenome</name>
    <dbReference type="NCBI Taxonomy" id="412755"/>
    <lineage>
        <taxon>unclassified sequences</taxon>
        <taxon>metagenomes</taxon>
        <taxon>ecological metagenomes</taxon>
    </lineage>
</organism>
<sequence length="40" mass="4249">MVQGEKLRLRRAIVNRAVTVTVPAAQLTVDTMALALGLTA</sequence>
<feature type="non-terminal residue" evidence="1">
    <location>
        <position position="40"/>
    </location>
</feature>
<accession>A0A0F9JPV3</accession>
<dbReference type="EMBL" id="LAZR01015724">
    <property type="protein sequence ID" value="KKM07651.1"/>
    <property type="molecule type" value="Genomic_DNA"/>
</dbReference>
<proteinExistence type="predicted"/>
<gene>
    <name evidence="1" type="ORF">LCGC14_1731860</name>
</gene>
<evidence type="ECO:0000313" key="1">
    <source>
        <dbReference type="EMBL" id="KKM07651.1"/>
    </source>
</evidence>
<dbReference type="AlphaFoldDB" id="A0A0F9JPV3"/>
<reference evidence="1" key="1">
    <citation type="journal article" date="2015" name="Nature">
        <title>Complex archaea that bridge the gap between prokaryotes and eukaryotes.</title>
        <authorList>
            <person name="Spang A."/>
            <person name="Saw J.H."/>
            <person name="Jorgensen S.L."/>
            <person name="Zaremba-Niedzwiedzka K."/>
            <person name="Martijn J."/>
            <person name="Lind A.E."/>
            <person name="van Eijk R."/>
            <person name="Schleper C."/>
            <person name="Guy L."/>
            <person name="Ettema T.J."/>
        </authorList>
    </citation>
    <scope>NUCLEOTIDE SEQUENCE</scope>
</reference>
<comment type="caution">
    <text evidence="1">The sequence shown here is derived from an EMBL/GenBank/DDBJ whole genome shotgun (WGS) entry which is preliminary data.</text>
</comment>
<name>A0A0F9JPV3_9ZZZZ</name>